<evidence type="ECO:0000256" key="2">
    <source>
        <dbReference type="ARBA" id="ARBA00022649"/>
    </source>
</evidence>
<keyword evidence="3" id="KW-0540">Nuclease</keyword>
<accession>A0A2M9ZQD5</accession>
<reference evidence="11 12" key="1">
    <citation type="submission" date="2017-07" db="EMBL/GenBank/DDBJ databases">
        <title>Leptospira spp. isolated from tropical soils.</title>
        <authorList>
            <person name="Thibeaux R."/>
            <person name="Iraola G."/>
            <person name="Ferres I."/>
            <person name="Bierque E."/>
            <person name="Girault D."/>
            <person name="Soupe-Gilbert M.-E."/>
            <person name="Picardeau M."/>
            <person name="Goarant C."/>
        </authorList>
    </citation>
    <scope>NUCLEOTIDE SEQUENCE [LARGE SCALE GENOMIC DNA]</scope>
    <source>
        <strain evidence="10 12">FH1-B-B1</strain>
        <strain evidence="9 11">FH1-B-C1</strain>
    </source>
</reference>
<evidence type="ECO:0000313" key="9">
    <source>
        <dbReference type="EMBL" id="PJZ68998.1"/>
    </source>
</evidence>
<evidence type="ECO:0000313" key="10">
    <source>
        <dbReference type="EMBL" id="PJZ74133.1"/>
    </source>
</evidence>
<keyword evidence="4" id="KW-0479">Metal-binding</keyword>
<feature type="domain" description="PIN" evidence="8">
    <location>
        <begin position="4"/>
        <end position="125"/>
    </location>
</feature>
<dbReference type="GO" id="GO:0046872">
    <property type="term" value="F:metal ion binding"/>
    <property type="evidence" value="ECO:0007669"/>
    <property type="project" value="UniProtKB-KW"/>
</dbReference>
<sequence>MNQYLLNTNICIYIINQKPESVYKKFKKASLENIYISTITEFELYYGVQKSVHKDKNRKALDDFISYLNVVSFESRDTEIAAKIRFDLEKSGKPIGPFDLLIASQALSNDYTLVTNNEKEFRRIKALKLENWR</sequence>
<dbReference type="GO" id="GO:0016787">
    <property type="term" value="F:hydrolase activity"/>
    <property type="evidence" value="ECO:0007669"/>
    <property type="project" value="UniProtKB-KW"/>
</dbReference>
<dbReference type="Gene3D" id="3.40.50.1010">
    <property type="entry name" value="5'-nuclease"/>
    <property type="match status" value="1"/>
</dbReference>
<dbReference type="Pfam" id="PF01850">
    <property type="entry name" value="PIN"/>
    <property type="match status" value="1"/>
</dbReference>
<dbReference type="PANTHER" id="PTHR33653">
    <property type="entry name" value="RIBONUCLEASE VAPC2"/>
    <property type="match status" value="1"/>
</dbReference>
<evidence type="ECO:0000313" key="11">
    <source>
        <dbReference type="Proteomes" id="UP000231962"/>
    </source>
</evidence>
<dbReference type="Proteomes" id="UP000231990">
    <property type="component" value="Unassembled WGS sequence"/>
</dbReference>
<dbReference type="PANTHER" id="PTHR33653:SF1">
    <property type="entry name" value="RIBONUCLEASE VAPC2"/>
    <property type="match status" value="1"/>
</dbReference>
<dbReference type="EMBL" id="NPDY01000013">
    <property type="protein sequence ID" value="PJZ68998.1"/>
    <property type="molecule type" value="Genomic_DNA"/>
</dbReference>
<dbReference type="InterPro" id="IPR029060">
    <property type="entry name" value="PIN-like_dom_sf"/>
</dbReference>
<evidence type="ECO:0000256" key="7">
    <source>
        <dbReference type="ARBA" id="ARBA00038093"/>
    </source>
</evidence>
<dbReference type="InterPro" id="IPR050556">
    <property type="entry name" value="Type_II_TA_system_RNase"/>
</dbReference>
<proteinExistence type="inferred from homology"/>
<dbReference type="AlphaFoldDB" id="A0A2M9ZQD5"/>
<protein>
    <submittedName>
        <fullName evidence="10">VapC toxin family PIN domain ribonuclease</fullName>
    </submittedName>
</protein>
<dbReference type="OrthoDB" id="9796690at2"/>
<comment type="caution">
    <text evidence="10">The sequence shown here is derived from an EMBL/GenBank/DDBJ whole genome shotgun (WGS) entry which is preliminary data.</text>
</comment>
<name>A0A2M9ZQD5_9LEPT</name>
<comment type="cofactor">
    <cofactor evidence="1">
        <name>Mg(2+)</name>
        <dbReference type="ChEBI" id="CHEBI:18420"/>
    </cofactor>
</comment>
<evidence type="ECO:0000256" key="1">
    <source>
        <dbReference type="ARBA" id="ARBA00001946"/>
    </source>
</evidence>
<dbReference type="Proteomes" id="UP000231962">
    <property type="component" value="Unassembled WGS sequence"/>
</dbReference>
<evidence type="ECO:0000256" key="6">
    <source>
        <dbReference type="ARBA" id="ARBA00022842"/>
    </source>
</evidence>
<dbReference type="EMBL" id="NPDZ01000002">
    <property type="protein sequence ID" value="PJZ74133.1"/>
    <property type="molecule type" value="Genomic_DNA"/>
</dbReference>
<keyword evidence="6" id="KW-0460">Magnesium</keyword>
<evidence type="ECO:0000259" key="8">
    <source>
        <dbReference type="Pfam" id="PF01850"/>
    </source>
</evidence>
<keyword evidence="11" id="KW-1185">Reference proteome</keyword>
<evidence type="ECO:0000313" key="12">
    <source>
        <dbReference type="Proteomes" id="UP000231990"/>
    </source>
</evidence>
<comment type="similarity">
    <text evidence="7">Belongs to the PINc/VapC protein family.</text>
</comment>
<evidence type="ECO:0000256" key="5">
    <source>
        <dbReference type="ARBA" id="ARBA00022801"/>
    </source>
</evidence>
<organism evidence="10 12">
    <name type="scientific">Leptospira perolatii</name>
    <dbReference type="NCBI Taxonomy" id="2023191"/>
    <lineage>
        <taxon>Bacteria</taxon>
        <taxon>Pseudomonadati</taxon>
        <taxon>Spirochaetota</taxon>
        <taxon>Spirochaetia</taxon>
        <taxon>Leptospirales</taxon>
        <taxon>Leptospiraceae</taxon>
        <taxon>Leptospira</taxon>
    </lineage>
</organism>
<dbReference type="InterPro" id="IPR002716">
    <property type="entry name" value="PIN_dom"/>
</dbReference>
<dbReference type="SUPFAM" id="SSF88723">
    <property type="entry name" value="PIN domain-like"/>
    <property type="match status" value="1"/>
</dbReference>
<evidence type="ECO:0000256" key="4">
    <source>
        <dbReference type="ARBA" id="ARBA00022723"/>
    </source>
</evidence>
<keyword evidence="5" id="KW-0378">Hydrolase</keyword>
<dbReference type="CDD" id="cd09881">
    <property type="entry name" value="PIN_VapC4-5_FitB-like"/>
    <property type="match status" value="1"/>
</dbReference>
<dbReference type="RefSeq" id="WP_100714503.1">
    <property type="nucleotide sequence ID" value="NZ_NPDY01000013.1"/>
</dbReference>
<evidence type="ECO:0000256" key="3">
    <source>
        <dbReference type="ARBA" id="ARBA00022722"/>
    </source>
</evidence>
<gene>
    <name evidence="9" type="ORF">CH360_13115</name>
    <name evidence="10" type="ORF">CH373_04215</name>
</gene>
<keyword evidence="2" id="KW-1277">Toxin-antitoxin system</keyword>
<dbReference type="GO" id="GO:0004518">
    <property type="term" value="F:nuclease activity"/>
    <property type="evidence" value="ECO:0007669"/>
    <property type="project" value="UniProtKB-KW"/>
</dbReference>